<name>A0AAV3RVS8_LITER</name>
<evidence type="ECO:0000313" key="3">
    <source>
        <dbReference type="Proteomes" id="UP001454036"/>
    </source>
</evidence>
<organism evidence="2 3">
    <name type="scientific">Lithospermum erythrorhizon</name>
    <name type="common">Purple gromwell</name>
    <name type="synonym">Lithospermum officinale var. erythrorhizon</name>
    <dbReference type="NCBI Taxonomy" id="34254"/>
    <lineage>
        <taxon>Eukaryota</taxon>
        <taxon>Viridiplantae</taxon>
        <taxon>Streptophyta</taxon>
        <taxon>Embryophyta</taxon>
        <taxon>Tracheophyta</taxon>
        <taxon>Spermatophyta</taxon>
        <taxon>Magnoliopsida</taxon>
        <taxon>eudicotyledons</taxon>
        <taxon>Gunneridae</taxon>
        <taxon>Pentapetalae</taxon>
        <taxon>asterids</taxon>
        <taxon>lamiids</taxon>
        <taxon>Boraginales</taxon>
        <taxon>Boraginaceae</taxon>
        <taxon>Boraginoideae</taxon>
        <taxon>Lithospermeae</taxon>
        <taxon>Lithospermum</taxon>
    </lineage>
</organism>
<accession>A0AAV3RVS8</accession>
<evidence type="ECO:0008006" key="4">
    <source>
        <dbReference type="Google" id="ProtNLM"/>
    </source>
</evidence>
<evidence type="ECO:0000313" key="2">
    <source>
        <dbReference type="EMBL" id="GAA0184427.1"/>
    </source>
</evidence>
<proteinExistence type="predicted"/>
<evidence type="ECO:0000256" key="1">
    <source>
        <dbReference type="SAM" id="MobiDB-lite"/>
    </source>
</evidence>
<gene>
    <name evidence="2" type="ORF">LIER_31715</name>
</gene>
<dbReference type="AlphaFoldDB" id="A0AAV3RVS8"/>
<dbReference type="EMBL" id="BAABME010011889">
    <property type="protein sequence ID" value="GAA0184427.1"/>
    <property type="molecule type" value="Genomic_DNA"/>
</dbReference>
<sequence>MEIYEDDILIKSQEAQYYEATLRESFENLRKYNLRKFSWVHDQPERDQAQSRQERRGFGYAKSKNSKICTMINRTDRRLDAIHLKSRRSESSLHGSHKEGQGV</sequence>
<keyword evidence="3" id="KW-1185">Reference proteome</keyword>
<reference evidence="2 3" key="1">
    <citation type="submission" date="2024-01" db="EMBL/GenBank/DDBJ databases">
        <title>The complete chloroplast genome sequence of Lithospermum erythrorhizon: insights into the phylogenetic relationship among Boraginaceae species and the maternal lineages of purple gromwells.</title>
        <authorList>
            <person name="Okada T."/>
            <person name="Watanabe K."/>
        </authorList>
    </citation>
    <scope>NUCLEOTIDE SEQUENCE [LARGE SCALE GENOMIC DNA]</scope>
</reference>
<feature type="region of interest" description="Disordered" evidence="1">
    <location>
        <begin position="83"/>
        <end position="103"/>
    </location>
</feature>
<comment type="caution">
    <text evidence="2">The sequence shown here is derived from an EMBL/GenBank/DDBJ whole genome shotgun (WGS) entry which is preliminary data.</text>
</comment>
<dbReference type="Proteomes" id="UP001454036">
    <property type="component" value="Unassembled WGS sequence"/>
</dbReference>
<protein>
    <recommendedName>
        <fullName evidence="4">Reverse transcriptase domain-containing protein</fullName>
    </recommendedName>
</protein>